<dbReference type="HOGENOM" id="CLU_044142_4_1_1"/>
<name>I2GZL4_HENB6</name>
<dbReference type="InParanoid" id="I2GZL4"/>
<dbReference type="KEGG" id="tbl:TBLA_0B07480"/>
<dbReference type="InterPro" id="IPR019927">
    <property type="entry name" value="Ribosomal_uL3_bac/org-type"/>
</dbReference>
<accession>I2GZL4</accession>
<dbReference type="GO" id="GO:0005762">
    <property type="term" value="C:mitochondrial large ribosomal subunit"/>
    <property type="evidence" value="ECO:0007669"/>
    <property type="project" value="EnsemblFungi"/>
</dbReference>
<evidence type="ECO:0000256" key="3">
    <source>
        <dbReference type="ARBA" id="ARBA00022946"/>
    </source>
</evidence>
<dbReference type="GeneID" id="14493848"/>
<organism evidence="10 11">
    <name type="scientific">Henningerozyma blattae (strain ATCC 34711 / CBS 6284 / DSM 70876 / NBRC 10599 / NRRL Y-10934 / UCD 77-7)</name>
    <name type="common">Yeast</name>
    <name type="synonym">Tetrapisispora blattae</name>
    <dbReference type="NCBI Taxonomy" id="1071380"/>
    <lineage>
        <taxon>Eukaryota</taxon>
        <taxon>Fungi</taxon>
        <taxon>Dikarya</taxon>
        <taxon>Ascomycota</taxon>
        <taxon>Saccharomycotina</taxon>
        <taxon>Saccharomycetes</taxon>
        <taxon>Saccharomycetales</taxon>
        <taxon>Saccharomycetaceae</taxon>
        <taxon>Henningerozyma</taxon>
    </lineage>
</organism>
<keyword evidence="3" id="KW-0809">Transit peptide</keyword>
<sequence length="274" mass="30000">MSKFLHSISKIIPIRHMSTRASLIAPSVVNTPESIPPTITQSVTAAHKRKWLPNRCGVVAQKVGMKAYFNKETGERMPCTVLLLDNVEVLLHRTIKENGYTACQVGYGSKNPDKVTRQMLGHFASHNVNPKERVSEFRVRSKSGLLKVGTNILPSFFKVGQFVDLKSVSKGKGFAGVMKRHNFKGQGASHGTSLTHRHGGSYGQNQDPGRVLPGKKMPGRMGGKQVTIQNAKVLEVDDENGVILVKGPVAGPKGSYVKIQDSIKKPFNPADFYN</sequence>
<dbReference type="Pfam" id="PF00297">
    <property type="entry name" value="Ribosomal_L3"/>
    <property type="match status" value="1"/>
</dbReference>
<evidence type="ECO:0000256" key="7">
    <source>
        <dbReference type="ARBA" id="ARBA00035209"/>
    </source>
</evidence>
<dbReference type="OMA" id="IGIYPMW"/>
<dbReference type="InterPro" id="IPR000597">
    <property type="entry name" value="Ribosomal_uL3"/>
</dbReference>
<dbReference type="Gene3D" id="3.30.160.810">
    <property type="match status" value="1"/>
</dbReference>
<dbReference type="GO" id="GO:0006412">
    <property type="term" value="P:translation"/>
    <property type="evidence" value="ECO:0007669"/>
    <property type="project" value="InterPro"/>
</dbReference>
<keyword evidence="4 8" id="KW-0689">Ribosomal protein</keyword>
<gene>
    <name evidence="10" type="primary">TBLA0B07480</name>
    <name evidence="10" type="ORF">TBLA_0B07480</name>
</gene>
<evidence type="ECO:0000256" key="8">
    <source>
        <dbReference type="RuleBase" id="RU003905"/>
    </source>
</evidence>
<dbReference type="FunFam" id="3.30.160.810:FF:000001">
    <property type="entry name" value="50S ribosomal protein L3"/>
    <property type="match status" value="1"/>
</dbReference>
<dbReference type="InterPro" id="IPR019926">
    <property type="entry name" value="Ribosomal_uL3_CS"/>
</dbReference>
<dbReference type="Proteomes" id="UP000002866">
    <property type="component" value="Chromosome 2"/>
</dbReference>
<dbReference type="RefSeq" id="XP_004179085.1">
    <property type="nucleotide sequence ID" value="XM_004179037.1"/>
</dbReference>
<keyword evidence="11" id="KW-1185">Reference proteome</keyword>
<dbReference type="PANTHER" id="PTHR11229:SF8">
    <property type="entry name" value="LARGE RIBOSOMAL SUBUNIT PROTEIN UL3M"/>
    <property type="match status" value="1"/>
</dbReference>
<dbReference type="NCBIfam" id="TIGR03625">
    <property type="entry name" value="L3_bact"/>
    <property type="match status" value="1"/>
</dbReference>
<keyword evidence="6 8" id="KW-0687">Ribonucleoprotein</keyword>
<feature type="region of interest" description="Disordered" evidence="9">
    <location>
        <begin position="185"/>
        <end position="212"/>
    </location>
</feature>
<dbReference type="FunCoup" id="I2GZL4">
    <property type="interactions" value="917"/>
</dbReference>
<evidence type="ECO:0000256" key="6">
    <source>
        <dbReference type="ARBA" id="ARBA00023274"/>
    </source>
</evidence>
<dbReference type="PANTHER" id="PTHR11229">
    <property type="entry name" value="50S RIBOSOMAL PROTEIN L3"/>
    <property type="match status" value="1"/>
</dbReference>
<dbReference type="STRING" id="1071380.I2GZL4"/>
<reference evidence="10 11" key="1">
    <citation type="journal article" date="2011" name="Proc. Natl. Acad. Sci. U.S.A.">
        <title>Evolutionary erosion of yeast sex chromosomes by mating-type switching accidents.</title>
        <authorList>
            <person name="Gordon J.L."/>
            <person name="Armisen D."/>
            <person name="Proux-Wera E."/>
            <person name="Oheigeartaigh S.S."/>
            <person name="Byrne K.P."/>
            <person name="Wolfe K.H."/>
        </authorList>
    </citation>
    <scope>NUCLEOTIDE SEQUENCE [LARGE SCALE GENOMIC DNA]</scope>
    <source>
        <strain evidence="11">ATCC 34711 / CBS 6284 / DSM 70876 / NBRC 10599 / NRRL Y-10934 / UCD 77-7</strain>
    </source>
</reference>
<evidence type="ECO:0000256" key="5">
    <source>
        <dbReference type="ARBA" id="ARBA00023128"/>
    </source>
</evidence>
<dbReference type="InterPro" id="IPR009000">
    <property type="entry name" value="Transl_B-barrel_sf"/>
</dbReference>
<keyword evidence="5" id="KW-0496">Mitochondrion</keyword>
<dbReference type="FunFam" id="2.40.30.10:FF:000004">
    <property type="entry name" value="50S ribosomal protein L3"/>
    <property type="match status" value="1"/>
</dbReference>
<dbReference type="SUPFAM" id="SSF50447">
    <property type="entry name" value="Translation proteins"/>
    <property type="match status" value="1"/>
</dbReference>
<dbReference type="eggNOG" id="KOG3141">
    <property type="taxonomic scope" value="Eukaryota"/>
</dbReference>
<protein>
    <recommendedName>
        <fullName evidence="7">Large ribosomal subunit protein uL3m</fullName>
    </recommendedName>
</protein>
<dbReference type="EMBL" id="HE806317">
    <property type="protein sequence ID" value="CCH59566.1"/>
    <property type="molecule type" value="Genomic_DNA"/>
</dbReference>
<evidence type="ECO:0000256" key="4">
    <source>
        <dbReference type="ARBA" id="ARBA00022980"/>
    </source>
</evidence>
<dbReference type="AlphaFoldDB" id="I2GZL4"/>
<comment type="similarity">
    <text evidence="2 8">Belongs to the universal ribosomal protein uL3 family.</text>
</comment>
<dbReference type="Gene3D" id="2.40.30.10">
    <property type="entry name" value="Translation factors"/>
    <property type="match status" value="1"/>
</dbReference>
<dbReference type="GO" id="GO:0003735">
    <property type="term" value="F:structural constituent of ribosome"/>
    <property type="evidence" value="ECO:0007669"/>
    <property type="project" value="EnsemblFungi"/>
</dbReference>
<evidence type="ECO:0000256" key="2">
    <source>
        <dbReference type="ARBA" id="ARBA00006540"/>
    </source>
</evidence>
<proteinExistence type="inferred from homology"/>
<evidence type="ECO:0000313" key="10">
    <source>
        <dbReference type="EMBL" id="CCH59566.1"/>
    </source>
</evidence>
<evidence type="ECO:0000313" key="11">
    <source>
        <dbReference type="Proteomes" id="UP000002866"/>
    </source>
</evidence>
<dbReference type="HAMAP" id="MF_01325_B">
    <property type="entry name" value="Ribosomal_uL3_B"/>
    <property type="match status" value="1"/>
</dbReference>
<dbReference type="PROSITE" id="PS00474">
    <property type="entry name" value="RIBOSOMAL_L3"/>
    <property type="match status" value="1"/>
</dbReference>
<evidence type="ECO:0000256" key="1">
    <source>
        <dbReference type="ARBA" id="ARBA00004173"/>
    </source>
</evidence>
<evidence type="ECO:0000256" key="9">
    <source>
        <dbReference type="SAM" id="MobiDB-lite"/>
    </source>
</evidence>
<comment type="subcellular location">
    <subcellularLocation>
        <location evidence="1">Mitochondrion</location>
    </subcellularLocation>
</comment>
<dbReference type="OrthoDB" id="274683at2759"/>